<comment type="function">
    <text evidence="8">Hydrolyzes ribosome-free peptidyl-tRNAs (with 1 or more amino acids incorporated), which drop off the ribosome during protein synthesis, or as a result of ribosome stalling.</text>
</comment>
<dbReference type="PANTHER" id="PTHR17224:SF1">
    <property type="entry name" value="PEPTIDYL-TRNA HYDROLASE"/>
    <property type="match status" value="1"/>
</dbReference>
<feature type="binding site" evidence="8">
    <location>
        <position position="69"/>
    </location>
    <ligand>
        <name>tRNA</name>
        <dbReference type="ChEBI" id="CHEBI:17843"/>
    </ligand>
</feature>
<dbReference type="InterPro" id="IPR018171">
    <property type="entry name" value="Pept_tRNA_hydro_CS"/>
</dbReference>
<comment type="caution">
    <text evidence="9">The sequence shown here is derived from an EMBL/GenBank/DDBJ whole genome shotgun (WGS) entry which is preliminary data.</text>
</comment>
<dbReference type="PROSITE" id="PS01196">
    <property type="entry name" value="PEPT_TRNA_HYDROL_2"/>
    <property type="match status" value="1"/>
</dbReference>
<name>U1MSQ7_9MICO</name>
<keyword evidence="10" id="KW-1185">Reference proteome</keyword>
<evidence type="ECO:0000256" key="2">
    <source>
        <dbReference type="ARBA" id="ARBA00022555"/>
    </source>
</evidence>
<organism evidence="9 10">
    <name type="scientific">Agrococcus pavilionensis RW1</name>
    <dbReference type="NCBI Taxonomy" id="1330458"/>
    <lineage>
        <taxon>Bacteria</taxon>
        <taxon>Bacillati</taxon>
        <taxon>Actinomycetota</taxon>
        <taxon>Actinomycetes</taxon>
        <taxon>Micrococcales</taxon>
        <taxon>Microbacteriaceae</taxon>
        <taxon>Agrococcus</taxon>
    </lineage>
</organism>
<dbReference type="FunFam" id="3.40.50.1470:FF:000001">
    <property type="entry name" value="Peptidyl-tRNA hydrolase"/>
    <property type="match status" value="1"/>
</dbReference>
<evidence type="ECO:0000256" key="8">
    <source>
        <dbReference type="HAMAP-Rule" id="MF_00083"/>
    </source>
</evidence>
<evidence type="ECO:0000256" key="6">
    <source>
        <dbReference type="ARBA" id="ARBA00048707"/>
    </source>
</evidence>
<dbReference type="GO" id="GO:0005737">
    <property type="term" value="C:cytoplasm"/>
    <property type="evidence" value="ECO:0007669"/>
    <property type="project" value="UniProtKB-SubCell"/>
</dbReference>
<comment type="subunit">
    <text evidence="8">Monomer.</text>
</comment>
<dbReference type="Gene3D" id="3.40.50.1470">
    <property type="entry name" value="Peptidyl-tRNA hydrolase"/>
    <property type="match status" value="1"/>
</dbReference>
<dbReference type="GO" id="GO:0006515">
    <property type="term" value="P:protein quality control for misfolded or incompletely synthesized proteins"/>
    <property type="evidence" value="ECO:0007669"/>
    <property type="project" value="UniProtKB-UniRule"/>
</dbReference>
<protein>
    <recommendedName>
        <fullName evidence="7 8">Peptidyl-tRNA hydrolase</fullName>
        <shortName evidence="8">Pth</shortName>
        <ecNumber evidence="1 8">3.1.1.29</ecNumber>
    </recommendedName>
</protein>
<dbReference type="Pfam" id="PF01195">
    <property type="entry name" value="Pept_tRNA_hydro"/>
    <property type="match status" value="1"/>
</dbReference>
<feature type="binding site" evidence="8">
    <location>
        <position position="17"/>
    </location>
    <ligand>
        <name>tRNA</name>
        <dbReference type="ChEBI" id="CHEBI:17843"/>
    </ligand>
</feature>
<feature type="active site" description="Proton acceptor" evidence="8">
    <location>
        <position position="22"/>
    </location>
</feature>
<comment type="function">
    <text evidence="8">Catalyzes the release of premature peptidyl moieties from peptidyl-tRNA molecules trapped in stalled 50S ribosomal subunits, and thus maintains levels of free tRNAs and 50S ribosomes.</text>
</comment>
<evidence type="ECO:0000313" key="9">
    <source>
        <dbReference type="EMBL" id="ERG64966.1"/>
    </source>
</evidence>
<accession>U1MSQ7</accession>
<feature type="binding site" evidence="8">
    <location>
        <position position="71"/>
    </location>
    <ligand>
        <name>tRNA</name>
        <dbReference type="ChEBI" id="CHEBI:17843"/>
    </ligand>
</feature>
<dbReference type="EC" id="3.1.1.29" evidence="1 8"/>
<dbReference type="RefSeq" id="WP_021009985.1">
    <property type="nucleotide sequence ID" value="NZ_ASHR01000014.1"/>
</dbReference>
<dbReference type="GO" id="GO:0004045">
    <property type="term" value="F:peptidyl-tRNA hydrolase activity"/>
    <property type="evidence" value="ECO:0007669"/>
    <property type="project" value="UniProtKB-UniRule"/>
</dbReference>
<dbReference type="AlphaFoldDB" id="U1MSQ7"/>
<proteinExistence type="inferred from homology"/>
<feature type="binding site" evidence="8">
    <location>
        <position position="117"/>
    </location>
    <ligand>
        <name>tRNA</name>
        <dbReference type="ChEBI" id="CHEBI:17843"/>
    </ligand>
</feature>
<evidence type="ECO:0000256" key="4">
    <source>
        <dbReference type="ARBA" id="ARBA00022884"/>
    </source>
</evidence>
<feature type="site" description="Stabilizes the basic form of H active site to accept a proton" evidence="8">
    <location>
        <position position="96"/>
    </location>
</feature>
<comment type="similarity">
    <text evidence="5 8">Belongs to the PTH family.</text>
</comment>
<reference evidence="9 10" key="1">
    <citation type="journal article" date="2013" name="Genome Announc.">
        <title>First draft genome sequence from a member of the genus agrococcus, isolated from modern microbialites.</title>
        <authorList>
            <person name="White R.A.III."/>
            <person name="Grassa C.J."/>
            <person name="Suttle C.A."/>
        </authorList>
    </citation>
    <scope>NUCLEOTIDE SEQUENCE [LARGE SCALE GENOMIC DNA]</scope>
    <source>
        <strain evidence="9 10">RW1</strain>
    </source>
</reference>
<dbReference type="InterPro" id="IPR001328">
    <property type="entry name" value="Pept_tRNA_hydro"/>
</dbReference>
<keyword evidence="8" id="KW-0963">Cytoplasm</keyword>
<comment type="catalytic activity">
    <reaction evidence="6 8">
        <text>an N-acyl-L-alpha-aminoacyl-tRNA + H2O = an N-acyl-L-amino acid + a tRNA + H(+)</text>
        <dbReference type="Rhea" id="RHEA:54448"/>
        <dbReference type="Rhea" id="RHEA-COMP:10123"/>
        <dbReference type="Rhea" id="RHEA-COMP:13883"/>
        <dbReference type="ChEBI" id="CHEBI:15377"/>
        <dbReference type="ChEBI" id="CHEBI:15378"/>
        <dbReference type="ChEBI" id="CHEBI:59874"/>
        <dbReference type="ChEBI" id="CHEBI:78442"/>
        <dbReference type="ChEBI" id="CHEBI:138191"/>
        <dbReference type="EC" id="3.1.1.29"/>
    </reaction>
</comment>
<dbReference type="EMBL" id="ASHR01000014">
    <property type="protein sequence ID" value="ERG64966.1"/>
    <property type="molecule type" value="Genomic_DNA"/>
</dbReference>
<evidence type="ECO:0000313" key="10">
    <source>
        <dbReference type="Proteomes" id="UP000016462"/>
    </source>
</evidence>
<sequence>MAQSWLVVGLGNPGPDYARTRHNIGQMALAEVERRAGATPKRHGRAAALVAESRIVGGPKVVTAFPTTFMNRSGGPVAQLMDWYGIEPEHVIVLHDELDLPLGEIRLKQGGGHGGHNGMRDIIAARGGDVLRVRLGIGRPPGRQDPADFVLKPFAKAEQAEAELLVQLGADAVERIIAEGFLAAQQRIHARGS</sequence>
<dbReference type="HAMAP" id="MF_00083">
    <property type="entry name" value="Pept_tRNA_hydro_bact"/>
    <property type="match status" value="1"/>
</dbReference>
<dbReference type="Proteomes" id="UP000016462">
    <property type="component" value="Unassembled WGS sequence"/>
</dbReference>
<keyword evidence="2 8" id="KW-0820">tRNA-binding</keyword>
<dbReference type="PANTHER" id="PTHR17224">
    <property type="entry name" value="PEPTIDYL-TRNA HYDROLASE"/>
    <property type="match status" value="1"/>
</dbReference>
<dbReference type="SUPFAM" id="SSF53178">
    <property type="entry name" value="Peptidyl-tRNA hydrolase-like"/>
    <property type="match status" value="1"/>
</dbReference>
<evidence type="ECO:0000256" key="1">
    <source>
        <dbReference type="ARBA" id="ARBA00013260"/>
    </source>
</evidence>
<dbReference type="GO" id="GO:0072344">
    <property type="term" value="P:rescue of stalled ribosome"/>
    <property type="evidence" value="ECO:0007669"/>
    <property type="project" value="UniProtKB-UniRule"/>
</dbReference>
<gene>
    <name evidence="8" type="primary">pth</name>
    <name evidence="9" type="ORF">L332_10995</name>
</gene>
<evidence type="ECO:0000256" key="5">
    <source>
        <dbReference type="ARBA" id="ARBA00038063"/>
    </source>
</evidence>
<dbReference type="OrthoDB" id="9800507at2"/>
<dbReference type="NCBIfam" id="TIGR00447">
    <property type="entry name" value="pth"/>
    <property type="match status" value="1"/>
</dbReference>
<keyword evidence="3 8" id="KW-0378">Hydrolase</keyword>
<dbReference type="InterPro" id="IPR036416">
    <property type="entry name" value="Pept_tRNA_hydro_sf"/>
</dbReference>
<comment type="subcellular location">
    <subcellularLocation>
        <location evidence="8">Cytoplasm</location>
    </subcellularLocation>
</comment>
<evidence type="ECO:0000256" key="3">
    <source>
        <dbReference type="ARBA" id="ARBA00022801"/>
    </source>
</evidence>
<keyword evidence="4 8" id="KW-0694">RNA-binding</keyword>
<dbReference type="CDD" id="cd00462">
    <property type="entry name" value="PTH"/>
    <property type="match status" value="1"/>
</dbReference>
<evidence type="ECO:0000256" key="7">
    <source>
        <dbReference type="ARBA" id="ARBA00050038"/>
    </source>
</evidence>
<feature type="site" description="Discriminates between blocked and unblocked aminoacyl-tRNA" evidence="8">
    <location>
        <position position="12"/>
    </location>
</feature>
<dbReference type="GO" id="GO:0000049">
    <property type="term" value="F:tRNA binding"/>
    <property type="evidence" value="ECO:0007669"/>
    <property type="project" value="UniProtKB-UniRule"/>
</dbReference>